<dbReference type="AlphaFoldDB" id="A0A6P7HAW7"/>
<name>A0A6P7HAW7_DIAVI</name>
<dbReference type="InterPro" id="IPR004875">
    <property type="entry name" value="DDE_SF_endonuclease_dom"/>
</dbReference>
<protein>
    <submittedName>
        <fullName evidence="2">Jerky protein homolog-like</fullName>
    </submittedName>
</protein>
<sequence length="197" mass="22678">MPPNVRAMIQPMDQGVISSLKRNYRSAILQKRIEEGNDLKSFWKDFTILDAIYEVRSVWEKTKPLTIVRSWKKIMPDICEDDDFLGFDETDFVVKNITEAIKDVPGGEEVDGENILQWLDCDAEDQGYEQLTDEQIVNKITGGVGEDESESDEEGGHAINNKQLCRTVLHWRVWNSCLSTLRVKKMLQSQTKLCYET</sequence>
<dbReference type="GO" id="GO:0003676">
    <property type="term" value="F:nucleic acid binding"/>
    <property type="evidence" value="ECO:0007669"/>
    <property type="project" value="InterPro"/>
</dbReference>
<evidence type="ECO:0000259" key="1">
    <source>
        <dbReference type="Pfam" id="PF03184"/>
    </source>
</evidence>
<feature type="domain" description="DDE-1" evidence="1">
    <location>
        <begin position="1"/>
        <end position="71"/>
    </location>
</feature>
<dbReference type="RefSeq" id="XP_028154818.1">
    <property type="nucleotide sequence ID" value="XM_028299017.1"/>
</dbReference>
<dbReference type="Pfam" id="PF03184">
    <property type="entry name" value="DDE_1"/>
    <property type="match status" value="1"/>
</dbReference>
<accession>A0A6P7HAW7</accession>
<dbReference type="InParanoid" id="A0A6P7HAW7"/>
<organism evidence="2">
    <name type="scientific">Diabrotica virgifera virgifera</name>
    <name type="common">western corn rootworm</name>
    <dbReference type="NCBI Taxonomy" id="50390"/>
    <lineage>
        <taxon>Eukaryota</taxon>
        <taxon>Metazoa</taxon>
        <taxon>Ecdysozoa</taxon>
        <taxon>Arthropoda</taxon>
        <taxon>Hexapoda</taxon>
        <taxon>Insecta</taxon>
        <taxon>Pterygota</taxon>
        <taxon>Neoptera</taxon>
        <taxon>Endopterygota</taxon>
        <taxon>Coleoptera</taxon>
        <taxon>Polyphaga</taxon>
        <taxon>Cucujiformia</taxon>
        <taxon>Chrysomeloidea</taxon>
        <taxon>Chrysomelidae</taxon>
        <taxon>Galerucinae</taxon>
        <taxon>Diabroticina</taxon>
        <taxon>Diabroticites</taxon>
        <taxon>Diabrotica</taxon>
    </lineage>
</organism>
<proteinExistence type="predicted"/>
<evidence type="ECO:0000313" key="2">
    <source>
        <dbReference type="RefSeq" id="XP_028154818.1"/>
    </source>
</evidence>
<gene>
    <name evidence="2" type="primary">LOC114348452</name>
</gene>
<reference evidence="2" key="1">
    <citation type="submission" date="2025-08" db="UniProtKB">
        <authorList>
            <consortium name="RefSeq"/>
        </authorList>
    </citation>
    <scope>IDENTIFICATION</scope>
    <source>
        <tissue evidence="2">Whole insect</tissue>
    </source>
</reference>